<dbReference type="AlphaFoldDB" id="D2NTH7"/>
<dbReference type="GO" id="GO:0016740">
    <property type="term" value="F:transferase activity"/>
    <property type="evidence" value="ECO:0007669"/>
    <property type="project" value="UniProtKB-KW"/>
</dbReference>
<dbReference type="EMBL" id="AP011540">
    <property type="protein sequence ID" value="BAI64953.1"/>
    <property type="molecule type" value="Genomic_DNA"/>
</dbReference>
<feature type="transmembrane region" description="Helical" evidence="2">
    <location>
        <begin position="417"/>
        <end position="439"/>
    </location>
</feature>
<proteinExistence type="predicted"/>
<evidence type="ECO:0000313" key="3">
    <source>
        <dbReference type="EMBL" id="BAI64953.1"/>
    </source>
</evidence>
<gene>
    <name evidence="3" type="ordered locus">RMDY18_11210</name>
</gene>
<dbReference type="KEGG" id="rmu:RMDY18_11210"/>
<feature type="transmembrane region" description="Helical" evidence="2">
    <location>
        <begin position="149"/>
        <end position="166"/>
    </location>
</feature>
<dbReference type="Proteomes" id="UP000001883">
    <property type="component" value="Chromosome"/>
</dbReference>
<protein>
    <submittedName>
        <fullName evidence="3">Glutathione S-transferase</fullName>
    </submittedName>
</protein>
<keyword evidence="2" id="KW-1133">Transmembrane helix</keyword>
<accession>D2NTH7</accession>
<keyword evidence="2" id="KW-0812">Transmembrane</keyword>
<organism evidence="3 4">
    <name type="scientific">Rothia mucilaginosa (strain DY-18)</name>
    <name type="common">Stomatococcus mucilaginosus</name>
    <dbReference type="NCBI Taxonomy" id="680646"/>
    <lineage>
        <taxon>Bacteria</taxon>
        <taxon>Bacillati</taxon>
        <taxon>Actinomycetota</taxon>
        <taxon>Actinomycetes</taxon>
        <taxon>Micrococcales</taxon>
        <taxon>Micrococcaceae</taxon>
        <taxon>Rothia</taxon>
    </lineage>
</organism>
<evidence type="ECO:0000313" key="4">
    <source>
        <dbReference type="Proteomes" id="UP000001883"/>
    </source>
</evidence>
<keyword evidence="4" id="KW-1185">Reference proteome</keyword>
<feature type="compositionally biased region" description="Low complexity" evidence="1">
    <location>
        <begin position="17"/>
        <end position="34"/>
    </location>
</feature>
<feature type="transmembrane region" description="Helical" evidence="2">
    <location>
        <begin position="211"/>
        <end position="236"/>
    </location>
</feature>
<reference evidence="3 4" key="3">
    <citation type="journal article" date="2010" name="Sequencing">
        <title>Complete Genome Sequence of Rothia mucilaginosa DY-18: A Clinical Isolate with Dense Meshwork-Like Structures from a Persistent Apical Periodontitis Lesion.</title>
        <authorList>
            <person name="Yamane K."/>
            <person name="Nambu T."/>
            <person name="Yamanaka T."/>
            <person name="Mashimo C."/>
            <person name="Sugimori C."/>
            <person name="Leung K.-P."/>
            <person name="Fukushima H."/>
        </authorList>
    </citation>
    <scope>NUCLEOTIDE SEQUENCE [LARGE SCALE GENOMIC DNA]</scope>
    <source>
        <strain evidence="3 4">DY-18</strain>
    </source>
</reference>
<feature type="transmembrane region" description="Helical" evidence="2">
    <location>
        <begin position="451"/>
        <end position="471"/>
    </location>
</feature>
<feature type="transmembrane region" description="Helical" evidence="2">
    <location>
        <begin position="288"/>
        <end position="306"/>
    </location>
</feature>
<feature type="region of interest" description="Disordered" evidence="1">
    <location>
        <begin position="1"/>
        <end position="34"/>
    </location>
</feature>
<feature type="transmembrane region" description="Helical" evidence="2">
    <location>
        <begin position="173"/>
        <end position="191"/>
    </location>
</feature>
<evidence type="ECO:0000256" key="2">
    <source>
        <dbReference type="SAM" id="Phobius"/>
    </source>
</evidence>
<reference evidence="3 4" key="2">
    <citation type="journal article" date="2010" name="J Osaka Dent Univ">
        <title>Isolation and identification of Rothia mucilaginosa from persistent apical periodontitis lesions.</title>
        <authorList>
            <person name="Yamane K."/>
            <person name="Yoshida M."/>
            <person name="Fujihira T."/>
            <person name="Baba T."/>
            <person name="Tsuji N."/>
            <person name="Hayashi H."/>
            <person name="Sugimori C."/>
            <person name="Yamanaka T."/>
            <person name="Mashimo C."/>
            <person name="Nambu T."/>
            <person name="Kawai H."/>
            <person name="Fukushima H."/>
        </authorList>
    </citation>
    <scope>NUCLEOTIDE SEQUENCE [LARGE SCALE GENOMIC DNA]</scope>
    <source>
        <strain evidence="3 4">DY-18</strain>
    </source>
</reference>
<keyword evidence="3" id="KW-0808">Transferase</keyword>
<dbReference type="RefSeq" id="WP_012903605.1">
    <property type="nucleotide sequence ID" value="NC_013715.1"/>
</dbReference>
<dbReference type="HOGENOM" id="CLU_457749_0_0_11"/>
<sequence length="596" mass="67372">MADTPEKPGLSPEEQISSSTNSSSVESGTSSVKSSAKKYDLGVLFVHGIGRQAPGDTFKAVYPAVINELKSDKSIIVKESDSKTERENDLYLKISDGGNDKSILFREVYWHGEAENIRNNNPIYATKTESSSNNVDGEWCEKFKKSIKIFVNLFLGLFWGIHIFCLKFSRLKLGTPVFFVSLVFGFLFFTQKYGYDIDMLASAVATRHMSRVALVIAIPVYLSVFILIGYALSVLARLTEGREAIKAAFETIIDLLSSRLKNYTYILLCCVYIFWAIIYVIWGQSWSVAVVCGVAFFLLVLFVLKVDLGIKELWLQINESADYIRSKDASNYIDFVKEEIDGVLRESHETMLVAHSMGEYLSYNALLKSKEPASSKVRLVSVGGGLGAVLLVGKLRVSNKQGEYSLAKSFLNSFYVAFRDIFIFLLFMISWVGFSVDLWGIINTLKVDDPIYLIVHLLGIVFSFGFVKLVVYTDGISLSEEGFKFYRYSHFWDPVGNFSNYVYSSSVKTSITPRFHFGHGLSTYFWSGSPGLDGISIRYVPISMKYMQQQIVYHFKNLIYGNGIPSVEVARFNIKKCKYFQNLLKIFIHLFCCPIR</sequence>
<keyword evidence="2" id="KW-0472">Membrane</keyword>
<feature type="transmembrane region" description="Helical" evidence="2">
    <location>
        <begin position="263"/>
        <end position="282"/>
    </location>
</feature>
<evidence type="ECO:0000256" key="1">
    <source>
        <dbReference type="SAM" id="MobiDB-lite"/>
    </source>
</evidence>
<reference evidence="4" key="1">
    <citation type="submission" date="2009-07" db="EMBL/GenBank/DDBJ databases">
        <title>Complete genome sequence of Rothia mucilaginosa DJ.</title>
        <authorList>
            <person name="Yamane K."/>
            <person name="Nambu T."/>
            <person name="Mashimo C."/>
            <person name="Sugimori C."/>
            <person name="Yamanaka T."/>
            <person name="Leung K."/>
            <person name="Fukushima H."/>
        </authorList>
    </citation>
    <scope>NUCLEOTIDE SEQUENCE [LARGE SCALE GENOMIC DNA]</scope>
    <source>
        <strain evidence="4">DY-18</strain>
    </source>
</reference>
<name>D2NTH7_ROTMD</name>